<protein>
    <submittedName>
        <fullName evidence="2">Uncharacterized protein</fullName>
    </submittedName>
</protein>
<dbReference type="Proteomes" id="UP000290189">
    <property type="component" value="Unassembled WGS sequence"/>
</dbReference>
<gene>
    <name evidence="2" type="ORF">PLBR_LOCUS8952</name>
</gene>
<sequence length="129" mass="13421">MITTVCGAGGVLCVILIRQVAAGAALGAILGLLAAIGAHRLHFGWVRDEFLVVLDVVFIVVLTLVAVGKPTSTMMASSAMSGGLAIVAAADHFMSGRFLAYVAHQVRDGMQSDDFVGMSFCSSRVPVLR</sequence>
<geneLocation type="mitochondrion" evidence="2"/>
<keyword evidence="1" id="KW-0812">Transmembrane</keyword>
<feature type="transmembrane region" description="Helical" evidence="1">
    <location>
        <begin position="50"/>
        <end position="68"/>
    </location>
</feature>
<dbReference type="AlphaFoldDB" id="A0A3P3YNE5"/>
<organism evidence="2 3">
    <name type="scientific">Plasmodiophora brassicae</name>
    <name type="common">Clubroot disease agent</name>
    <dbReference type="NCBI Taxonomy" id="37360"/>
    <lineage>
        <taxon>Eukaryota</taxon>
        <taxon>Sar</taxon>
        <taxon>Rhizaria</taxon>
        <taxon>Endomyxa</taxon>
        <taxon>Phytomyxea</taxon>
        <taxon>Plasmodiophorida</taxon>
        <taxon>Plasmodiophoridae</taxon>
        <taxon>Plasmodiophora</taxon>
    </lineage>
</organism>
<evidence type="ECO:0000256" key="1">
    <source>
        <dbReference type="SAM" id="Phobius"/>
    </source>
</evidence>
<keyword evidence="2" id="KW-0496">Mitochondrion</keyword>
<keyword evidence="1" id="KW-0472">Membrane</keyword>
<reference evidence="2 3" key="1">
    <citation type="submission" date="2018-03" db="EMBL/GenBank/DDBJ databases">
        <authorList>
            <person name="Fogelqvist J."/>
        </authorList>
    </citation>
    <scope>NUCLEOTIDE SEQUENCE [LARGE SCALE GENOMIC DNA]</scope>
</reference>
<proteinExistence type="predicted"/>
<accession>A0A3P3YNE5</accession>
<evidence type="ECO:0000313" key="2">
    <source>
        <dbReference type="EMBL" id="SPR01737.1"/>
    </source>
</evidence>
<dbReference type="EMBL" id="OVEO01000019">
    <property type="protein sequence ID" value="SPR01737.1"/>
    <property type="molecule type" value="Genomic_DNA"/>
</dbReference>
<name>A0A3P3YNE5_PLABS</name>
<evidence type="ECO:0000313" key="3">
    <source>
        <dbReference type="Proteomes" id="UP000290189"/>
    </source>
</evidence>
<keyword evidence="1" id="KW-1133">Transmembrane helix</keyword>